<feature type="region of interest" description="Disordered" evidence="1">
    <location>
        <begin position="526"/>
        <end position="549"/>
    </location>
</feature>
<evidence type="ECO:0000313" key="4">
    <source>
        <dbReference type="Proteomes" id="UP001151760"/>
    </source>
</evidence>
<dbReference type="CDD" id="cd00303">
    <property type="entry name" value="retropepsin_like"/>
    <property type="match status" value="1"/>
</dbReference>
<accession>A0ABQ5DK07</accession>
<dbReference type="InterPro" id="IPR032567">
    <property type="entry name" value="RTL1-rel"/>
</dbReference>
<feature type="domain" description="Retrotransposon gag" evidence="2">
    <location>
        <begin position="393"/>
        <end position="481"/>
    </location>
</feature>
<feature type="compositionally biased region" description="Polar residues" evidence="1">
    <location>
        <begin position="538"/>
        <end position="549"/>
    </location>
</feature>
<feature type="domain" description="Retrotransposon gag" evidence="2">
    <location>
        <begin position="35"/>
        <end position="123"/>
    </location>
</feature>
<comment type="caution">
    <text evidence="3">The sequence shown here is derived from an EMBL/GenBank/DDBJ whole genome shotgun (WGS) entry which is preliminary data.</text>
</comment>
<feature type="compositionally biased region" description="Polar residues" evidence="1">
    <location>
        <begin position="180"/>
        <end position="191"/>
    </location>
</feature>
<feature type="domain" description="Retrotransposon gag" evidence="2">
    <location>
        <begin position="662"/>
        <end position="749"/>
    </location>
</feature>
<dbReference type="Pfam" id="PF03732">
    <property type="entry name" value="Retrotrans_gag"/>
    <property type="match status" value="3"/>
</dbReference>
<protein>
    <submittedName>
        <fullName evidence="3">Retrotransposon-related protein</fullName>
    </submittedName>
</protein>
<dbReference type="Pfam" id="PF08284">
    <property type="entry name" value="RVP_2"/>
    <property type="match status" value="1"/>
</dbReference>
<name>A0ABQ5DK07_9ASTR</name>
<feature type="region of interest" description="Disordered" evidence="1">
    <location>
        <begin position="792"/>
        <end position="813"/>
    </location>
</feature>
<dbReference type="InterPro" id="IPR021109">
    <property type="entry name" value="Peptidase_aspartic_dom_sf"/>
</dbReference>
<evidence type="ECO:0000256" key="1">
    <source>
        <dbReference type="SAM" id="MobiDB-lite"/>
    </source>
</evidence>
<reference evidence="3" key="1">
    <citation type="journal article" date="2022" name="Int. J. Mol. Sci.">
        <title>Draft Genome of Tanacetum Coccineum: Genomic Comparison of Closely Related Tanacetum-Family Plants.</title>
        <authorList>
            <person name="Yamashiro T."/>
            <person name="Shiraishi A."/>
            <person name="Nakayama K."/>
            <person name="Satake H."/>
        </authorList>
    </citation>
    <scope>NUCLEOTIDE SEQUENCE</scope>
</reference>
<gene>
    <name evidence="3" type="ORF">Tco_0937289</name>
</gene>
<dbReference type="Proteomes" id="UP001151760">
    <property type="component" value="Unassembled WGS sequence"/>
</dbReference>
<sequence length="944" mass="106424">MDVLKFSGVYPESWIFAINEYFSLLNTPADQWLKIVGFNLEGAVAEWFQRMKRNGLITTWGRFEESVRNCFGPSEYEDPNGALSKLLQLGTVKDYQREFEKLMNRAMDIPDSFLISYYIFGLKLHLQRELLVSKPTTLGDVFSLTRIIEARFDDQAAPVAGTLAGLEANKVVNDGDDSKSSGPVTPTSDLESSGEVKVLNWVQQSIDVESTYNNDARDQVSELEMKVLVDGKQDEVKVVKVVDVAIEQNIDEPDVEGNEVIGGVNENNKGVQYTVSTLHVLIFLLERLNDQYIKKKKMEVAIQRRIWDPGIKIFLDDTLRARSPHTLEVVLLSRYYPQGSYQLVFSLVSSLRASDLRFQKKVTIHGVYPESWIFAISEYFSLLNTLIDQWLKIVGFNLEGATAEWFQWMTRNGLITTWGRFEESVRNYFGPSEYEDPNGALSNLLQLGTVKDYQREFEKLMNRATDIPDSLLISYYISGLKLHLQRELLVSKPTTLGDVFSLTRIIEARFDDQAAPVAGTSAGLEANKVVNDGDDSKSSGPVTPTSDLESSGEVKVLNWVQQSIDVKSTYDNDARDQVSELEMKVLVDGKQDEVKVVKVVDVAVEQNIDEPDVEGNEVIGVGVNENNKGVQYTVSTLHVLILLLERLNDQYIKKKKMEWLKIVGFNLEGAVAEWFQWMTRNGLITTWARFEESVRNCFGPSEYEDPNGALSKLLQLGTVKDYQREFKKLMNRATDIPDSLLISFYISGFKLQLQREFLVSRPNTLGDAFSLALITEARLDDQAAPVAGTMTKTFGNNGGDESESSGPVTPMENKEAIESGDTSILNSLFGHGSPRSLQLLGTLGTGKVHILIDNGSTHNFVQPRVVERMKLPVKNTKLFKVYIGNVETLLCKNLCAQVTLEIQGHIYLFLERLNAKYIKKKKMKAEFQRRIWKPGIKIVFKTPP</sequence>
<dbReference type="PANTHER" id="PTHR15503">
    <property type="entry name" value="LDOC1 RELATED"/>
    <property type="match status" value="1"/>
</dbReference>
<reference evidence="3" key="2">
    <citation type="submission" date="2022-01" db="EMBL/GenBank/DDBJ databases">
        <authorList>
            <person name="Yamashiro T."/>
            <person name="Shiraishi A."/>
            <person name="Satake H."/>
            <person name="Nakayama K."/>
        </authorList>
    </citation>
    <scope>NUCLEOTIDE SEQUENCE</scope>
</reference>
<organism evidence="3 4">
    <name type="scientific">Tanacetum coccineum</name>
    <dbReference type="NCBI Taxonomy" id="301880"/>
    <lineage>
        <taxon>Eukaryota</taxon>
        <taxon>Viridiplantae</taxon>
        <taxon>Streptophyta</taxon>
        <taxon>Embryophyta</taxon>
        <taxon>Tracheophyta</taxon>
        <taxon>Spermatophyta</taxon>
        <taxon>Magnoliopsida</taxon>
        <taxon>eudicotyledons</taxon>
        <taxon>Gunneridae</taxon>
        <taxon>Pentapetalae</taxon>
        <taxon>asterids</taxon>
        <taxon>campanulids</taxon>
        <taxon>Asterales</taxon>
        <taxon>Asteraceae</taxon>
        <taxon>Asteroideae</taxon>
        <taxon>Anthemideae</taxon>
        <taxon>Anthemidinae</taxon>
        <taxon>Tanacetum</taxon>
    </lineage>
</organism>
<proteinExistence type="predicted"/>
<evidence type="ECO:0000259" key="2">
    <source>
        <dbReference type="Pfam" id="PF03732"/>
    </source>
</evidence>
<dbReference type="EMBL" id="BQNB010015222">
    <property type="protein sequence ID" value="GJT37424.1"/>
    <property type="molecule type" value="Genomic_DNA"/>
</dbReference>
<evidence type="ECO:0000313" key="3">
    <source>
        <dbReference type="EMBL" id="GJT37424.1"/>
    </source>
</evidence>
<feature type="region of interest" description="Disordered" evidence="1">
    <location>
        <begin position="171"/>
        <end position="192"/>
    </location>
</feature>
<dbReference type="InterPro" id="IPR005162">
    <property type="entry name" value="Retrotrans_gag_dom"/>
</dbReference>
<keyword evidence="4" id="KW-1185">Reference proteome</keyword>
<dbReference type="Gene3D" id="2.40.70.10">
    <property type="entry name" value="Acid Proteases"/>
    <property type="match status" value="1"/>
</dbReference>
<dbReference type="PANTHER" id="PTHR15503:SF22">
    <property type="entry name" value="TRANSPOSON TY3-I GAG POLYPROTEIN"/>
    <property type="match status" value="1"/>
</dbReference>